<protein>
    <submittedName>
        <fullName evidence="6">Alpha-L-rhamnosidase C-terminal domain-containing protein</fullName>
    </submittedName>
</protein>
<dbReference type="PANTHER" id="PTHR34987">
    <property type="entry name" value="C, PUTATIVE (AFU_ORTHOLOGUE AFUA_3G02880)-RELATED"/>
    <property type="match status" value="1"/>
</dbReference>
<dbReference type="SUPFAM" id="SSF48208">
    <property type="entry name" value="Six-hairpin glycosidases"/>
    <property type="match status" value="1"/>
</dbReference>
<keyword evidence="2" id="KW-0732">Signal</keyword>
<reference evidence="6 7" key="1">
    <citation type="submission" date="2023-12" db="EMBL/GenBank/DDBJ databases">
        <title>Amycolatopsis sp. V23-08.</title>
        <authorList>
            <person name="Somphong A."/>
        </authorList>
    </citation>
    <scope>NUCLEOTIDE SEQUENCE [LARGE SCALE GENOMIC DNA]</scope>
    <source>
        <strain evidence="6 7">V23-08</strain>
    </source>
</reference>
<feature type="compositionally biased region" description="Polar residues" evidence="1">
    <location>
        <begin position="51"/>
        <end position="60"/>
    </location>
</feature>
<dbReference type="Proteomes" id="UP001304298">
    <property type="component" value="Unassembled WGS sequence"/>
</dbReference>
<feature type="chain" id="PRO_5046079974" evidence="2">
    <location>
        <begin position="29"/>
        <end position="822"/>
    </location>
</feature>
<gene>
    <name evidence="6" type="ORF">VA596_39900</name>
</gene>
<dbReference type="InterPro" id="IPR000421">
    <property type="entry name" value="FA58C"/>
</dbReference>
<dbReference type="Pfam" id="PF00754">
    <property type="entry name" value="F5_F8_type_C"/>
    <property type="match status" value="1"/>
</dbReference>
<proteinExistence type="predicted"/>
<evidence type="ECO:0000259" key="4">
    <source>
        <dbReference type="Pfam" id="PF17389"/>
    </source>
</evidence>
<feature type="region of interest" description="Disordered" evidence="1">
    <location>
        <begin position="51"/>
        <end position="102"/>
    </location>
</feature>
<dbReference type="InterPro" id="IPR035398">
    <property type="entry name" value="Bac_rhamnosid_C"/>
</dbReference>
<dbReference type="Gene3D" id="1.50.10.10">
    <property type="match status" value="1"/>
</dbReference>
<evidence type="ECO:0000313" key="6">
    <source>
        <dbReference type="EMBL" id="MEA5365745.1"/>
    </source>
</evidence>
<dbReference type="Pfam" id="PF17390">
    <property type="entry name" value="Bac_rhamnosid_C"/>
    <property type="match status" value="1"/>
</dbReference>
<organism evidence="6 7">
    <name type="scientific">Amycolatopsis heterodermiae</name>
    <dbReference type="NCBI Taxonomy" id="3110235"/>
    <lineage>
        <taxon>Bacteria</taxon>
        <taxon>Bacillati</taxon>
        <taxon>Actinomycetota</taxon>
        <taxon>Actinomycetes</taxon>
        <taxon>Pseudonocardiales</taxon>
        <taxon>Pseudonocardiaceae</taxon>
        <taxon>Amycolatopsis</taxon>
    </lineage>
</organism>
<feature type="domain" description="F5/8 type C" evidence="3">
    <location>
        <begin position="102"/>
        <end position="205"/>
    </location>
</feature>
<evidence type="ECO:0000259" key="3">
    <source>
        <dbReference type="Pfam" id="PF00754"/>
    </source>
</evidence>
<evidence type="ECO:0000256" key="2">
    <source>
        <dbReference type="SAM" id="SignalP"/>
    </source>
</evidence>
<dbReference type="SUPFAM" id="SSF49785">
    <property type="entry name" value="Galactose-binding domain-like"/>
    <property type="match status" value="1"/>
</dbReference>
<evidence type="ECO:0000259" key="5">
    <source>
        <dbReference type="Pfam" id="PF17390"/>
    </source>
</evidence>
<dbReference type="InterPro" id="IPR012341">
    <property type="entry name" value="6hp_glycosidase-like_sf"/>
</dbReference>
<feature type="signal peptide" evidence="2">
    <location>
        <begin position="1"/>
        <end position="28"/>
    </location>
</feature>
<dbReference type="InterPro" id="IPR008979">
    <property type="entry name" value="Galactose-bd-like_sf"/>
</dbReference>
<dbReference type="RefSeq" id="WP_323334490.1">
    <property type="nucleotide sequence ID" value="NZ_JAYFSI010000013.1"/>
</dbReference>
<dbReference type="Pfam" id="PF17389">
    <property type="entry name" value="Bac_rhamnosid6H"/>
    <property type="match status" value="1"/>
</dbReference>
<evidence type="ECO:0000313" key="7">
    <source>
        <dbReference type="Proteomes" id="UP001304298"/>
    </source>
</evidence>
<sequence length="822" mass="86556">MKWLRAVLPVTVLVASGVAAVPAATAVAAPSWQKYVVAPASRDVRPVRVLSTTGDVTNPNGLLGRGVTTLKRQAPPPKPAWPGGTTAAASSFHAPNNGGNGQPRTYDPGNAVDGNTDTFWNDDTIGAYPDVLTITSGAPVALPGVTVLSSVDGVPQDYTVEVLDGGAWRTAATVTGNTDVQRTVAFDRAVTTTQVRITVTKDQATPSGEFSRVTEVWPGLVADPPTPVAVLDFGKVVSGYPKISFAGASANHPGIRVSTSETQQYLGERSDFSRSDFSGGPGSDQIAVPVQPTVWRDTKGCQSGTQVCADGLRGFRYLRISLDALASDAPLTQASGEVRITGVSLDFTPFLGTPSTYKGWFESSDDALNRYWYNASYTNELGMDTFRESDVDPRGAFSPSLDGKVVLHDGAKRDRDPYVGDVAISGLTQYLTHQDGTAARNVLADLADHQRADGWIPPASINDYTLPLFDYPLWWVTASWDYVLYTGDTGYASSYYANLVKTLDAWYPSVTDAHGLLSKGLNGTGGYGDYAFLPRTGEVTYYNALYVRALQGAAGLARATGHAADADRWLSRASGVAAAVNQYLWDPAAGAYLDSATGAVRHGQDGNSQAIVAGIASPAQSSSSLARLAAGALPYGNPFMDNDTLVSDGTKRVYAFTSYPELVARFQTGQAASAIDQIKRMYGWMTSHDPGITDWEGIGDGGSHYEQGYTSAAHGWSTGVVPALTNELLGVSPTSPGFATWQVAPKPGNVAWARGAVPTPKGALSASWTQVGPVFSLTVTAPRGTSGSLVVPAGRVVLLDGHPVRSTTLQVSGGTHTVLVVK</sequence>
<dbReference type="Gene3D" id="2.60.120.260">
    <property type="entry name" value="Galactose-binding domain-like"/>
    <property type="match status" value="1"/>
</dbReference>
<keyword evidence="7" id="KW-1185">Reference proteome</keyword>
<feature type="domain" description="Alpha-L-rhamnosidase C-terminal" evidence="5">
    <location>
        <begin position="730"/>
        <end position="796"/>
    </location>
</feature>
<dbReference type="Gene3D" id="2.60.420.10">
    <property type="entry name" value="Maltose phosphorylase, domain 3"/>
    <property type="match status" value="1"/>
</dbReference>
<dbReference type="InterPro" id="IPR035396">
    <property type="entry name" value="Bac_rhamnosid6H"/>
</dbReference>
<feature type="domain" description="Alpha-L-rhamnosidase six-hairpin glycosidase" evidence="4">
    <location>
        <begin position="409"/>
        <end position="617"/>
    </location>
</feature>
<evidence type="ECO:0000256" key="1">
    <source>
        <dbReference type="SAM" id="MobiDB-lite"/>
    </source>
</evidence>
<dbReference type="InterPro" id="IPR008928">
    <property type="entry name" value="6-hairpin_glycosidase_sf"/>
</dbReference>
<accession>A0ABU5RHJ9</accession>
<dbReference type="EMBL" id="JAYFSI010000013">
    <property type="protein sequence ID" value="MEA5365745.1"/>
    <property type="molecule type" value="Genomic_DNA"/>
</dbReference>
<dbReference type="PANTHER" id="PTHR34987:SF5">
    <property type="entry name" value="ALPHA-RHAMNOSIDASE"/>
    <property type="match status" value="1"/>
</dbReference>
<comment type="caution">
    <text evidence="6">The sequence shown here is derived from an EMBL/GenBank/DDBJ whole genome shotgun (WGS) entry which is preliminary data.</text>
</comment>
<name>A0ABU5RHJ9_9PSEU</name>